<accession>A0A4R1RF47</accession>
<evidence type="ECO:0000313" key="2">
    <source>
        <dbReference type="Proteomes" id="UP000295455"/>
    </source>
</evidence>
<dbReference type="Proteomes" id="UP000295455">
    <property type="component" value="Unassembled WGS sequence"/>
</dbReference>
<dbReference type="EMBL" id="SLUP01000007">
    <property type="protein sequence ID" value="TCL64553.1"/>
    <property type="molecule type" value="Genomic_DNA"/>
</dbReference>
<gene>
    <name evidence="1" type="ORF">EV196_107266</name>
</gene>
<keyword evidence="2" id="KW-1185">Reference proteome</keyword>
<evidence type="ECO:0000313" key="1">
    <source>
        <dbReference type="EMBL" id="TCL64553.1"/>
    </source>
</evidence>
<proteinExistence type="predicted"/>
<organism evidence="1 2">
    <name type="scientific">Mariniflexile fucanivorans</name>
    <dbReference type="NCBI Taxonomy" id="264023"/>
    <lineage>
        <taxon>Bacteria</taxon>
        <taxon>Pseudomonadati</taxon>
        <taxon>Bacteroidota</taxon>
        <taxon>Flavobacteriia</taxon>
        <taxon>Flavobacteriales</taxon>
        <taxon>Flavobacteriaceae</taxon>
        <taxon>Mariniflexile</taxon>
    </lineage>
</organism>
<reference evidence="1 2" key="1">
    <citation type="submission" date="2019-03" db="EMBL/GenBank/DDBJ databases">
        <title>Genomic Encyclopedia of Type Strains, Phase IV (KMG-IV): sequencing the most valuable type-strain genomes for metagenomic binning, comparative biology and taxonomic classification.</title>
        <authorList>
            <person name="Goeker M."/>
        </authorList>
    </citation>
    <scope>NUCLEOTIDE SEQUENCE [LARGE SCALE GENOMIC DNA]</scope>
    <source>
        <strain evidence="1 2">DSM 18792</strain>
    </source>
</reference>
<sequence length="49" mass="5930">MEIKEGSQYLETLVIPNTYKLSLISHLQIMNLSFYFEYGVWLLRLPYHH</sequence>
<name>A0A4R1RF47_9FLAO</name>
<dbReference type="AlphaFoldDB" id="A0A4R1RF47"/>
<protein>
    <submittedName>
        <fullName evidence="1">Uncharacterized protein</fullName>
    </submittedName>
</protein>
<comment type="caution">
    <text evidence="1">The sequence shown here is derived from an EMBL/GenBank/DDBJ whole genome shotgun (WGS) entry which is preliminary data.</text>
</comment>